<name>A0A7Y4M3W5_9BRAD</name>
<dbReference type="GO" id="GO:0003824">
    <property type="term" value="F:catalytic activity"/>
    <property type="evidence" value="ECO:0007669"/>
    <property type="project" value="InterPro"/>
</dbReference>
<dbReference type="InterPro" id="IPR036928">
    <property type="entry name" value="AS_sf"/>
</dbReference>
<keyword evidence="4" id="KW-1185">Reference proteome</keyword>
<comment type="caution">
    <text evidence="3">The sequence shown here is derived from an EMBL/GenBank/DDBJ whole genome shotgun (WGS) entry which is preliminary data.</text>
</comment>
<sequence>MISLAELQRRIDTGELSADAAVARSLDAIRAKDEAIGAFVCHADHLRAANAGPLRGIAVGIKDIMDTAEFPTEMGSPIYRGFRPRADAAVVMMLKQAGASIVGKTTTTAFASIDPTPTLNPHNHGHTPGGSSSGSAAAVAAGMIPLALGTQTGGSVIRPASFCGVAAIKPSYRLLLTVGVKCYSWTLDTVGLFAAGVDDVARGLSAMTGRPELRLPATIQTPRFGIVAQDFAGAPEASGEQALRIAARAADKAGASVRALDLPQIVAEAWSAQPVVQEFEAHRALAWEYREHYDAMAPLLRAKLDETRDTPPAAYDAAIETANRARQALEQVFNEVDVLLTLSAPGAAPEGLGSTGDARYNRLWTLMGVPCVNVPAFVAEGNLPVGVQVIARYGADAKALAAARFVEQALSTAD</sequence>
<dbReference type="Pfam" id="PF01425">
    <property type="entry name" value="Amidase"/>
    <property type="match status" value="1"/>
</dbReference>
<dbReference type="Proteomes" id="UP000528734">
    <property type="component" value="Unassembled WGS sequence"/>
</dbReference>
<dbReference type="PANTHER" id="PTHR11895">
    <property type="entry name" value="TRANSAMIDASE"/>
    <property type="match status" value="1"/>
</dbReference>
<evidence type="ECO:0000259" key="2">
    <source>
        <dbReference type="Pfam" id="PF01425"/>
    </source>
</evidence>
<dbReference type="PANTHER" id="PTHR11895:SF151">
    <property type="entry name" value="GLUTAMYL-TRNA(GLN) AMIDOTRANSFERASE SUBUNIT A"/>
    <property type="match status" value="1"/>
</dbReference>
<organism evidence="3 4">
    <name type="scientific">Bradyrhizobium archetypum</name>
    <dbReference type="NCBI Taxonomy" id="2721160"/>
    <lineage>
        <taxon>Bacteria</taxon>
        <taxon>Pseudomonadati</taxon>
        <taxon>Pseudomonadota</taxon>
        <taxon>Alphaproteobacteria</taxon>
        <taxon>Hyphomicrobiales</taxon>
        <taxon>Nitrobacteraceae</taxon>
        <taxon>Bradyrhizobium</taxon>
    </lineage>
</organism>
<gene>
    <name evidence="3" type="ORF">HCN50_24165</name>
</gene>
<dbReference type="InterPro" id="IPR023631">
    <property type="entry name" value="Amidase_dom"/>
</dbReference>
<dbReference type="RefSeq" id="WP_171712376.1">
    <property type="nucleotide sequence ID" value="NZ_JAAVLW010000007.1"/>
</dbReference>
<dbReference type="Gene3D" id="3.90.1300.10">
    <property type="entry name" value="Amidase signature (AS) domain"/>
    <property type="match status" value="1"/>
</dbReference>
<dbReference type="InterPro" id="IPR000120">
    <property type="entry name" value="Amidase"/>
</dbReference>
<accession>A0A7Y4M3W5</accession>
<protein>
    <submittedName>
        <fullName evidence="3">Amidase</fullName>
    </submittedName>
</protein>
<feature type="domain" description="Amidase" evidence="2">
    <location>
        <begin position="44"/>
        <end position="398"/>
    </location>
</feature>
<proteinExistence type="inferred from homology"/>
<dbReference type="EMBL" id="JAAVLW010000007">
    <property type="protein sequence ID" value="NOJ49307.1"/>
    <property type="molecule type" value="Genomic_DNA"/>
</dbReference>
<reference evidence="3 4" key="1">
    <citation type="submission" date="2020-03" db="EMBL/GenBank/DDBJ databases">
        <title>Bradyrhizobium diversity isolated from nodules of Muelleranthus trifoliolatus.</title>
        <authorList>
            <person name="Klepa M."/>
            <person name="Helene L."/>
            <person name="Hungria M."/>
        </authorList>
    </citation>
    <scope>NUCLEOTIDE SEQUENCE [LARGE SCALE GENOMIC DNA]</scope>
    <source>
        <strain evidence="3 4">WSM 1744</strain>
    </source>
</reference>
<evidence type="ECO:0000313" key="4">
    <source>
        <dbReference type="Proteomes" id="UP000528734"/>
    </source>
</evidence>
<dbReference type="AlphaFoldDB" id="A0A7Y4M3W5"/>
<evidence type="ECO:0000256" key="1">
    <source>
        <dbReference type="ARBA" id="ARBA00009199"/>
    </source>
</evidence>
<evidence type="ECO:0000313" key="3">
    <source>
        <dbReference type="EMBL" id="NOJ49307.1"/>
    </source>
</evidence>
<dbReference type="SUPFAM" id="SSF75304">
    <property type="entry name" value="Amidase signature (AS) enzymes"/>
    <property type="match status" value="1"/>
</dbReference>
<comment type="similarity">
    <text evidence="1">Belongs to the amidase family.</text>
</comment>